<organism evidence="2 3">
    <name type="scientific">Polyrhizophydium stewartii</name>
    <dbReference type="NCBI Taxonomy" id="2732419"/>
    <lineage>
        <taxon>Eukaryota</taxon>
        <taxon>Fungi</taxon>
        <taxon>Fungi incertae sedis</taxon>
        <taxon>Chytridiomycota</taxon>
        <taxon>Chytridiomycota incertae sedis</taxon>
        <taxon>Chytridiomycetes</taxon>
        <taxon>Rhizophydiales</taxon>
        <taxon>Rhizophydiales incertae sedis</taxon>
        <taxon>Polyrhizophydium</taxon>
    </lineage>
</organism>
<dbReference type="Proteomes" id="UP001527925">
    <property type="component" value="Unassembled WGS sequence"/>
</dbReference>
<protein>
    <submittedName>
        <fullName evidence="2">Uncharacterized protein</fullName>
    </submittedName>
</protein>
<comment type="caution">
    <text evidence="2">The sequence shown here is derived from an EMBL/GenBank/DDBJ whole genome shotgun (WGS) entry which is preliminary data.</text>
</comment>
<accession>A0ABR4N0M8</accession>
<evidence type="ECO:0000313" key="3">
    <source>
        <dbReference type="Proteomes" id="UP001527925"/>
    </source>
</evidence>
<name>A0ABR4N0M8_9FUNG</name>
<gene>
    <name evidence="2" type="ORF">HK105_207412</name>
</gene>
<sequence>MLQAPVPTWLTGRSAARGSRLILATESCLDRPPSVCNKAAIAWPAKNYDAKNLIMHWSLCHCGHCDTVWCHYKNARINTHLRAMFYLQQPLKVDAHGNPAARQDGPPYLRQQQQVQA</sequence>
<keyword evidence="3" id="KW-1185">Reference proteome</keyword>
<reference evidence="2 3" key="1">
    <citation type="submission" date="2023-09" db="EMBL/GenBank/DDBJ databases">
        <title>Pangenome analysis of Batrachochytrium dendrobatidis and related Chytrids.</title>
        <authorList>
            <person name="Yacoub M.N."/>
            <person name="Stajich J.E."/>
            <person name="James T.Y."/>
        </authorList>
    </citation>
    <scope>NUCLEOTIDE SEQUENCE [LARGE SCALE GENOMIC DNA]</scope>
    <source>
        <strain evidence="2 3">JEL0888</strain>
    </source>
</reference>
<evidence type="ECO:0000256" key="1">
    <source>
        <dbReference type="SAM" id="MobiDB-lite"/>
    </source>
</evidence>
<proteinExistence type="predicted"/>
<dbReference type="EMBL" id="JADGIZ020000052">
    <property type="protein sequence ID" value="KAL2913067.1"/>
    <property type="molecule type" value="Genomic_DNA"/>
</dbReference>
<feature type="region of interest" description="Disordered" evidence="1">
    <location>
        <begin position="96"/>
        <end position="117"/>
    </location>
</feature>
<evidence type="ECO:0000313" key="2">
    <source>
        <dbReference type="EMBL" id="KAL2913067.1"/>
    </source>
</evidence>